<proteinExistence type="predicted"/>
<sequence length="113" mass="12662">MLKRLINAAQKPSTPKRKLIRLSFRSIYVSLRLGFSSHFMRLHERLERDLVEECSRIQWTRNVSGAITENPAGPSLPFAAKCASSFKLEAGVGAREDCGDSCFFDLGQKTSVQ</sequence>
<evidence type="ECO:0000313" key="1">
    <source>
        <dbReference type="EMBL" id="KAK6761820.1"/>
    </source>
</evidence>
<gene>
    <name evidence="1" type="primary">Necator_chrX.g22944</name>
    <name evidence="1" type="ORF">RB195_022781</name>
</gene>
<accession>A0ABR1EHI6</accession>
<organism evidence="1 2">
    <name type="scientific">Necator americanus</name>
    <name type="common">Human hookworm</name>
    <dbReference type="NCBI Taxonomy" id="51031"/>
    <lineage>
        <taxon>Eukaryota</taxon>
        <taxon>Metazoa</taxon>
        <taxon>Ecdysozoa</taxon>
        <taxon>Nematoda</taxon>
        <taxon>Chromadorea</taxon>
        <taxon>Rhabditida</taxon>
        <taxon>Rhabditina</taxon>
        <taxon>Rhabditomorpha</taxon>
        <taxon>Strongyloidea</taxon>
        <taxon>Ancylostomatidae</taxon>
        <taxon>Bunostominae</taxon>
        <taxon>Necator</taxon>
    </lineage>
</organism>
<keyword evidence="2" id="KW-1185">Reference proteome</keyword>
<dbReference type="EMBL" id="JAVFWL010000006">
    <property type="protein sequence ID" value="KAK6761820.1"/>
    <property type="molecule type" value="Genomic_DNA"/>
</dbReference>
<name>A0ABR1EHI6_NECAM</name>
<comment type="caution">
    <text evidence="1">The sequence shown here is derived from an EMBL/GenBank/DDBJ whole genome shotgun (WGS) entry which is preliminary data.</text>
</comment>
<protein>
    <submittedName>
        <fullName evidence="1">Uncharacterized protein</fullName>
    </submittedName>
</protein>
<dbReference type="Proteomes" id="UP001303046">
    <property type="component" value="Unassembled WGS sequence"/>
</dbReference>
<reference evidence="1 2" key="1">
    <citation type="submission" date="2023-08" db="EMBL/GenBank/DDBJ databases">
        <title>A Necator americanus chromosomal reference genome.</title>
        <authorList>
            <person name="Ilik V."/>
            <person name="Petrzelkova K.J."/>
            <person name="Pardy F."/>
            <person name="Fuh T."/>
            <person name="Niatou-Singa F.S."/>
            <person name="Gouil Q."/>
            <person name="Baker L."/>
            <person name="Ritchie M.E."/>
            <person name="Jex A.R."/>
            <person name="Gazzola D."/>
            <person name="Li H."/>
            <person name="Toshio Fujiwara R."/>
            <person name="Zhan B."/>
            <person name="Aroian R.V."/>
            <person name="Pafco B."/>
            <person name="Schwarz E.M."/>
        </authorList>
    </citation>
    <scope>NUCLEOTIDE SEQUENCE [LARGE SCALE GENOMIC DNA]</scope>
    <source>
        <strain evidence="1 2">Aroian</strain>
        <tissue evidence="1">Whole animal</tissue>
    </source>
</reference>
<evidence type="ECO:0000313" key="2">
    <source>
        <dbReference type="Proteomes" id="UP001303046"/>
    </source>
</evidence>